<evidence type="ECO:0000313" key="2">
    <source>
        <dbReference type="Proteomes" id="UP000076761"/>
    </source>
</evidence>
<dbReference type="InParanoid" id="A0A165R2L6"/>
<gene>
    <name evidence="1" type="ORF">NEOLEDRAFT_1136843</name>
</gene>
<keyword evidence="2" id="KW-1185">Reference proteome</keyword>
<name>A0A165R2L6_9AGAM</name>
<organism evidence="1 2">
    <name type="scientific">Neolentinus lepideus HHB14362 ss-1</name>
    <dbReference type="NCBI Taxonomy" id="1314782"/>
    <lineage>
        <taxon>Eukaryota</taxon>
        <taxon>Fungi</taxon>
        <taxon>Dikarya</taxon>
        <taxon>Basidiomycota</taxon>
        <taxon>Agaricomycotina</taxon>
        <taxon>Agaricomycetes</taxon>
        <taxon>Gloeophyllales</taxon>
        <taxon>Gloeophyllaceae</taxon>
        <taxon>Neolentinus</taxon>
    </lineage>
</organism>
<accession>A0A165R2L6</accession>
<dbReference type="EMBL" id="KV425587">
    <property type="protein sequence ID" value="KZT23219.1"/>
    <property type="molecule type" value="Genomic_DNA"/>
</dbReference>
<sequence length="56" mass="6298">MTYQDSIWGQLDNQFDVIVQIMSYFSIVWSEFGAAIHGFVLITGYTSVPAAVHQQS</sequence>
<evidence type="ECO:0000313" key="1">
    <source>
        <dbReference type="EMBL" id="KZT23219.1"/>
    </source>
</evidence>
<dbReference type="Proteomes" id="UP000076761">
    <property type="component" value="Unassembled WGS sequence"/>
</dbReference>
<dbReference type="AlphaFoldDB" id="A0A165R2L6"/>
<protein>
    <submittedName>
        <fullName evidence="1">Uncharacterized protein</fullName>
    </submittedName>
</protein>
<proteinExistence type="predicted"/>
<reference evidence="1 2" key="1">
    <citation type="journal article" date="2016" name="Mol. Biol. Evol.">
        <title>Comparative Genomics of Early-Diverging Mushroom-Forming Fungi Provides Insights into the Origins of Lignocellulose Decay Capabilities.</title>
        <authorList>
            <person name="Nagy L.G."/>
            <person name="Riley R."/>
            <person name="Tritt A."/>
            <person name="Adam C."/>
            <person name="Daum C."/>
            <person name="Floudas D."/>
            <person name="Sun H."/>
            <person name="Yadav J.S."/>
            <person name="Pangilinan J."/>
            <person name="Larsson K.H."/>
            <person name="Matsuura K."/>
            <person name="Barry K."/>
            <person name="Labutti K."/>
            <person name="Kuo R."/>
            <person name="Ohm R.A."/>
            <person name="Bhattacharya S.S."/>
            <person name="Shirouzu T."/>
            <person name="Yoshinaga Y."/>
            <person name="Martin F.M."/>
            <person name="Grigoriev I.V."/>
            <person name="Hibbett D.S."/>
        </authorList>
    </citation>
    <scope>NUCLEOTIDE SEQUENCE [LARGE SCALE GENOMIC DNA]</scope>
    <source>
        <strain evidence="1 2">HHB14362 ss-1</strain>
    </source>
</reference>